<dbReference type="InterPro" id="IPR036648">
    <property type="entry name" value="CN_Hdrase_a/SCN_Hdrase_g_sf"/>
</dbReference>
<dbReference type="AlphaFoldDB" id="A0A1N6L099"/>
<keyword evidence="2" id="KW-1185">Reference proteome</keyword>
<gene>
    <name evidence="1" type="ORF">SAMN05444165_5464</name>
</gene>
<dbReference type="InterPro" id="IPR022261">
    <property type="entry name" value="RNP_Burkhold"/>
</dbReference>
<dbReference type="Proteomes" id="UP000185151">
    <property type="component" value="Unassembled WGS sequence"/>
</dbReference>
<evidence type="ECO:0000313" key="1">
    <source>
        <dbReference type="EMBL" id="SIO62202.1"/>
    </source>
</evidence>
<sequence length="117" mass="12821">MALNNAVPSFESMLEFQEVYLRAIALSWEDAEFKGALLKNPLEALGRYFHYTCPWLIDLKVVEAPEGAGWDAGKQSWSLPNNVMSFGVPVRPSAGSEEAIALAAYNDAGPAYLFTCC</sequence>
<accession>A0A1N6L099</accession>
<organism evidence="1 2">
    <name type="scientific">Paraburkholderia phenazinium</name>
    <dbReference type="NCBI Taxonomy" id="60549"/>
    <lineage>
        <taxon>Bacteria</taxon>
        <taxon>Pseudomonadati</taxon>
        <taxon>Pseudomonadota</taxon>
        <taxon>Betaproteobacteria</taxon>
        <taxon>Burkholderiales</taxon>
        <taxon>Burkholderiaceae</taxon>
        <taxon>Paraburkholderia</taxon>
    </lineage>
</organism>
<dbReference type="RefSeq" id="WP_074300433.1">
    <property type="nucleotide sequence ID" value="NZ_FSRU01000002.1"/>
</dbReference>
<reference evidence="1 2" key="1">
    <citation type="submission" date="2016-11" db="EMBL/GenBank/DDBJ databases">
        <authorList>
            <person name="Jaros S."/>
            <person name="Januszkiewicz K."/>
            <person name="Wedrychowicz H."/>
        </authorList>
    </citation>
    <scope>NUCLEOTIDE SEQUENCE [LARGE SCALE GENOMIC DNA]</scope>
    <source>
        <strain evidence="1 2">GAS95</strain>
    </source>
</reference>
<protein>
    <submittedName>
        <fullName evidence="1">Ribosomal natural product, two-chain TOMM family</fullName>
    </submittedName>
</protein>
<dbReference type="NCBIfam" id="TIGR03795">
    <property type="entry name" value="RNP_Burkhold"/>
    <property type="match status" value="1"/>
</dbReference>
<proteinExistence type="predicted"/>
<name>A0A1N6L099_9BURK</name>
<dbReference type="GO" id="GO:0046914">
    <property type="term" value="F:transition metal ion binding"/>
    <property type="evidence" value="ECO:0007669"/>
    <property type="project" value="InterPro"/>
</dbReference>
<dbReference type="EMBL" id="FSRU01000002">
    <property type="protein sequence ID" value="SIO62202.1"/>
    <property type="molecule type" value="Genomic_DNA"/>
</dbReference>
<evidence type="ECO:0000313" key="2">
    <source>
        <dbReference type="Proteomes" id="UP000185151"/>
    </source>
</evidence>
<dbReference type="GO" id="GO:0003824">
    <property type="term" value="F:catalytic activity"/>
    <property type="evidence" value="ECO:0007669"/>
    <property type="project" value="InterPro"/>
</dbReference>
<dbReference type="OrthoDB" id="6287017at2"/>
<dbReference type="SUPFAM" id="SSF56209">
    <property type="entry name" value="Nitrile hydratase alpha chain"/>
    <property type="match status" value="1"/>
</dbReference>